<feature type="compositionally biased region" description="Polar residues" evidence="1">
    <location>
        <begin position="8"/>
        <end position="18"/>
    </location>
</feature>
<dbReference type="EMBL" id="QGKX02001621">
    <property type="protein sequence ID" value="KAF3501636.1"/>
    <property type="molecule type" value="Genomic_DNA"/>
</dbReference>
<accession>A0A8S9NH34</accession>
<dbReference type="AlphaFoldDB" id="A0A8S9NH34"/>
<organism evidence="2 3">
    <name type="scientific">Brassica cretica</name>
    <name type="common">Mustard</name>
    <dbReference type="NCBI Taxonomy" id="69181"/>
    <lineage>
        <taxon>Eukaryota</taxon>
        <taxon>Viridiplantae</taxon>
        <taxon>Streptophyta</taxon>
        <taxon>Embryophyta</taxon>
        <taxon>Tracheophyta</taxon>
        <taxon>Spermatophyta</taxon>
        <taxon>Magnoliopsida</taxon>
        <taxon>eudicotyledons</taxon>
        <taxon>Gunneridae</taxon>
        <taxon>Pentapetalae</taxon>
        <taxon>rosids</taxon>
        <taxon>malvids</taxon>
        <taxon>Brassicales</taxon>
        <taxon>Brassicaceae</taxon>
        <taxon>Brassiceae</taxon>
        <taxon>Brassica</taxon>
    </lineage>
</organism>
<gene>
    <name evidence="2" type="ORF">F2Q69_00040667</name>
</gene>
<proteinExistence type="predicted"/>
<sequence length="109" mass="11817">MDLKPPLTSGSPTSSHSDVSPDLRWPSMSDLPSSLPVVNNGPADTSHQIEGSVVKENINSLPVPPSSSESEGWLLPLIFPTLVLELGLIQSISILFQHQWFTLQSRKSS</sequence>
<feature type="region of interest" description="Disordered" evidence="1">
    <location>
        <begin position="1"/>
        <end position="47"/>
    </location>
</feature>
<dbReference type="Proteomes" id="UP000712600">
    <property type="component" value="Unassembled WGS sequence"/>
</dbReference>
<reference evidence="2" key="1">
    <citation type="submission" date="2019-12" db="EMBL/GenBank/DDBJ databases">
        <title>Genome sequencing and annotation of Brassica cretica.</title>
        <authorList>
            <person name="Studholme D.J."/>
            <person name="Sarris P."/>
        </authorList>
    </citation>
    <scope>NUCLEOTIDE SEQUENCE</scope>
    <source>
        <strain evidence="2">PFS-109/04</strain>
        <tissue evidence="2">Leaf</tissue>
    </source>
</reference>
<protein>
    <submittedName>
        <fullName evidence="2">Uncharacterized protein</fullName>
    </submittedName>
</protein>
<evidence type="ECO:0000256" key="1">
    <source>
        <dbReference type="SAM" id="MobiDB-lite"/>
    </source>
</evidence>
<evidence type="ECO:0000313" key="2">
    <source>
        <dbReference type="EMBL" id="KAF3501636.1"/>
    </source>
</evidence>
<name>A0A8S9NH34_BRACR</name>
<comment type="caution">
    <text evidence="2">The sequence shown here is derived from an EMBL/GenBank/DDBJ whole genome shotgun (WGS) entry which is preliminary data.</text>
</comment>
<evidence type="ECO:0000313" key="3">
    <source>
        <dbReference type="Proteomes" id="UP000712600"/>
    </source>
</evidence>